<dbReference type="GO" id="GO:0019948">
    <property type="term" value="F:SUMO activating enzyme activity"/>
    <property type="evidence" value="ECO:0007669"/>
    <property type="project" value="TreeGrafter"/>
</dbReference>
<dbReference type="Proteomes" id="UP000030651">
    <property type="component" value="Unassembled WGS sequence"/>
</dbReference>
<dbReference type="KEGG" id="pfy:PFICI_11900"/>
<dbReference type="EMBL" id="KI912117">
    <property type="protein sequence ID" value="ETS76513.1"/>
    <property type="molecule type" value="Genomic_DNA"/>
</dbReference>
<dbReference type="OrthoDB" id="1708823at2759"/>
<dbReference type="PRINTS" id="PR01849">
    <property type="entry name" value="UBIQUITINACT"/>
</dbReference>
<dbReference type="GO" id="GO:0016925">
    <property type="term" value="P:protein sumoylation"/>
    <property type="evidence" value="ECO:0007669"/>
    <property type="project" value="TreeGrafter"/>
</dbReference>
<dbReference type="OMA" id="DHTVPNG"/>
<dbReference type="Gene3D" id="3.40.50.720">
    <property type="entry name" value="NAD(P)-binding Rossmann-like Domain"/>
    <property type="match status" value="1"/>
</dbReference>
<evidence type="ECO:0000259" key="8">
    <source>
        <dbReference type="Pfam" id="PF00899"/>
    </source>
</evidence>
<feature type="region of interest" description="Disordered" evidence="7">
    <location>
        <begin position="1"/>
        <end position="77"/>
    </location>
</feature>
<dbReference type="eggNOG" id="KOG2014">
    <property type="taxonomic scope" value="Eukaryota"/>
</dbReference>
<evidence type="ECO:0000256" key="1">
    <source>
        <dbReference type="ARBA" id="ARBA00004123"/>
    </source>
</evidence>
<gene>
    <name evidence="9" type="ORF">PFICI_11900</name>
</gene>
<dbReference type="SUPFAM" id="SSF69572">
    <property type="entry name" value="Activating enzymes of the ubiquitin-like proteins"/>
    <property type="match status" value="1"/>
</dbReference>
<evidence type="ECO:0000256" key="3">
    <source>
        <dbReference type="ARBA" id="ARBA00005673"/>
    </source>
</evidence>
<dbReference type="InterPro" id="IPR035985">
    <property type="entry name" value="Ubiquitin-activating_enz"/>
</dbReference>
<evidence type="ECO:0000256" key="4">
    <source>
        <dbReference type="ARBA" id="ARBA00022786"/>
    </source>
</evidence>
<feature type="domain" description="THIF-type NAD/FAD binding fold" evidence="8">
    <location>
        <begin position="153"/>
        <end position="487"/>
    </location>
</feature>
<evidence type="ECO:0000313" key="9">
    <source>
        <dbReference type="EMBL" id="ETS76513.1"/>
    </source>
</evidence>
<comment type="similarity">
    <text evidence="3">Belongs to the ubiquitin-activating E1 family.</text>
</comment>
<dbReference type="STRING" id="1229662.W3WRN0"/>
<evidence type="ECO:0000256" key="6">
    <source>
        <dbReference type="ARBA" id="ARBA00044354"/>
    </source>
</evidence>
<dbReference type="Pfam" id="PF00899">
    <property type="entry name" value="ThiF"/>
    <property type="match status" value="1"/>
</dbReference>
<feature type="compositionally biased region" description="Low complexity" evidence="7">
    <location>
        <begin position="7"/>
        <end position="21"/>
    </location>
</feature>
<comment type="pathway">
    <text evidence="2">Protein modification; protein sumoylation.</text>
</comment>
<dbReference type="HOGENOM" id="CLU_002556_4_2_1"/>
<keyword evidence="5" id="KW-0539">Nucleus</keyword>
<dbReference type="AlphaFoldDB" id="W3WRN0"/>
<keyword evidence="4" id="KW-0833">Ubl conjugation pathway</keyword>
<keyword evidence="10" id="KW-1185">Reference proteome</keyword>
<proteinExistence type="inferred from homology"/>
<dbReference type="GO" id="GO:0031510">
    <property type="term" value="C:SUMO activating enzyme complex"/>
    <property type="evidence" value="ECO:0007669"/>
    <property type="project" value="TreeGrafter"/>
</dbReference>
<dbReference type="RefSeq" id="XP_007838672.1">
    <property type="nucleotide sequence ID" value="XM_007840481.1"/>
</dbReference>
<evidence type="ECO:0000256" key="7">
    <source>
        <dbReference type="SAM" id="MobiDB-lite"/>
    </source>
</evidence>
<dbReference type="InParanoid" id="W3WRN0"/>
<dbReference type="GO" id="GO:0005737">
    <property type="term" value="C:cytoplasm"/>
    <property type="evidence" value="ECO:0007669"/>
    <property type="project" value="TreeGrafter"/>
</dbReference>
<dbReference type="InterPro" id="IPR000594">
    <property type="entry name" value="ThiF_NAD_FAD-bd"/>
</dbReference>
<sequence>MEHQEQQQEAQQPQPQQNNEASVTTTMPERPAQEPATAPVEQQPIQDNGTAQLHQLPVDSSNNNNMMPLPDQQQTDPNGLGMGLGMGQFDPNGFILPPQDLNFAAGANGMAFADPTLMMMAAGQQMGLANMPPPDMNGHGNENGITADEIALYDRQIRLWGMKAQQKIRSANILLITLKALASEIAKNLVLAGIGSLTIVDDDVVSESDLGAGFCLSQEHLGQNRAQAAGENLRKLNPRVNVFADPNGIMTKGASYFSAFDIVIATDLNPTTLAFINTATRLYNRQFYAAASHGFYGYIFCDLIEHDYVLQRDKSNVDTKVGEETRTRSVIDVKTKQEGEKKIEVVTKRELYSTWDLASETSLLPKDYRNSKRRLKTVTPALSCFRALWRFQADQNRNPGPNRSDLETFTKNATANHQLLGLPTETLKSEFLRSFLQNIGSEIAPVTAILGGQLAQDVINVLGANQPPIQNMVIFDGNKMQADMYPLHPEPAGGMRLGRAQLDMSMPPLPAVDFGSIPQQTQMSMATGEQQFPNPAM</sequence>
<dbReference type="InterPro" id="IPR045886">
    <property type="entry name" value="ThiF/MoeB/HesA"/>
</dbReference>
<dbReference type="FunCoup" id="W3WRN0">
    <property type="interactions" value="1178"/>
</dbReference>
<dbReference type="PANTHER" id="PTHR10953:SF162">
    <property type="entry name" value="SUMO-ACTIVATING ENZYME SUBUNIT 1"/>
    <property type="match status" value="1"/>
</dbReference>
<feature type="compositionally biased region" description="Polar residues" evidence="7">
    <location>
        <begin position="43"/>
        <end position="77"/>
    </location>
</feature>
<organism evidence="9 10">
    <name type="scientific">Pestalotiopsis fici (strain W106-1 / CGMCC3.15140)</name>
    <dbReference type="NCBI Taxonomy" id="1229662"/>
    <lineage>
        <taxon>Eukaryota</taxon>
        <taxon>Fungi</taxon>
        <taxon>Dikarya</taxon>
        <taxon>Ascomycota</taxon>
        <taxon>Pezizomycotina</taxon>
        <taxon>Sordariomycetes</taxon>
        <taxon>Xylariomycetidae</taxon>
        <taxon>Amphisphaeriales</taxon>
        <taxon>Sporocadaceae</taxon>
        <taxon>Pestalotiopsis</taxon>
    </lineage>
</organism>
<dbReference type="PANTHER" id="PTHR10953">
    <property type="entry name" value="UBIQUITIN-ACTIVATING ENZYME E1"/>
    <property type="match status" value="1"/>
</dbReference>
<dbReference type="CDD" id="cd01492">
    <property type="entry name" value="Aos1_SUMO"/>
    <property type="match status" value="1"/>
</dbReference>
<comment type="subcellular location">
    <subcellularLocation>
        <location evidence="1">Nucleus</location>
    </subcellularLocation>
</comment>
<accession>W3WRN0</accession>
<reference evidence="10" key="1">
    <citation type="journal article" date="2015" name="BMC Genomics">
        <title>Genomic and transcriptomic analysis of the endophytic fungus Pestalotiopsis fici reveals its lifestyle and high potential for synthesis of natural products.</title>
        <authorList>
            <person name="Wang X."/>
            <person name="Zhang X."/>
            <person name="Liu L."/>
            <person name="Xiang M."/>
            <person name="Wang W."/>
            <person name="Sun X."/>
            <person name="Che Y."/>
            <person name="Guo L."/>
            <person name="Liu G."/>
            <person name="Guo L."/>
            <person name="Wang C."/>
            <person name="Yin W.B."/>
            <person name="Stadler M."/>
            <person name="Zhang X."/>
            <person name="Liu X."/>
        </authorList>
    </citation>
    <scope>NUCLEOTIDE SEQUENCE [LARGE SCALE GENOMIC DNA]</scope>
    <source>
        <strain evidence="10">W106-1 / CGMCC3.15140</strain>
    </source>
</reference>
<dbReference type="GeneID" id="19276913"/>
<evidence type="ECO:0000313" key="10">
    <source>
        <dbReference type="Proteomes" id="UP000030651"/>
    </source>
</evidence>
<name>W3WRN0_PESFW</name>
<dbReference type="InterPro" id="IPR000011">
    <property type="entry name" value="UBQ/SUMO-activ_enz_E1-like"/>
</dbReference>
<evidence type="ECO:0000256" key="5">
    <source>
        <dbReference type="ARBA" id="ARBA00023242"/>
    </source>
</evidence>
<evidence type="ECO:0000256" key="2">
    <source>
        <dbReference type="ARBA" id="ARBA00004718"/>
    </source>
</evidence>
<protein>
    <recommendedName>
        <fullName evidence="6">Ubiquitin-like 1-activating enzyme E1A</fullName>
    </recommendedName>
</protein>